<dbReference type="PROSITE" id="PS50330">
    <property type="entry name" value="UIM"/>
    <property type="match status" value="2"/>
</dbReference>
<sequence>MPFFWRKPATDGLGRTLSASKRSWVRATFRNPHTPTGLVLGEHEQGTAVIGVLPSSLAEQQGVPVGGLILTVNGEEVVGLPPEAVEVLIETEQWPITINVRKPHAEEVEAARGFEVEFVFPSGLLGIALVTNAGGTFVGRVSGGSLSDTLGVPVGALVLEVNDENVMELDSQMVQAMIVSAPRPIKIRMRLPPGVPIPEPADPPAAAALVPPGGHLRPRIKVITATFAGQGHLGLVLGDSPMGGVRVNGVAAGSMADAQMVPDGALIIGINEEDVRAHDKQIVQAMLKSAPRPFTLHLEINADLLPRVAETHLERSSATGGSAPHATPSAAKLPSGAPKSWEILGAEVINSKAGKPTAAPATAAPAKPAPATPAAIGAYSGSVMAALSQAGIAASAFGAEDEDEQLRRALEASKLESTGRPIVAATTAPATPPAKATAVASARSNDDDDEQLRRALAASALEAAMLAAEESSKPVRVRSPEPVRVRFIEKGSLGLVLVNHPERPGTIVKLVTPASVAAAHGVEPGSELLELNGENMRGLDFEMAMVLIGTAGRPLTLLMQPPRSEE</sequence>
<dbReference type="Gene3D" id="2.30.42.10">
    <property type="match status" value="3"/>
</dbReference>
<accession>A0A0M0J9X1</accession>
<dbReference type="InterPro" id="IPR003903">
    <property type="entry name" value="UIM_dom"/>
</dbReference>
<dbReference type="GO" id="GO:0043495">
    <property type="term" value="F:protein-membrane adaptor activity"/>
    <property type="evidence" value="ECO:0007669"/>
    <property type="project" value="TreeGrafter"/>
</dbReference>
<dbReference type="EMBL" id="JWZX01003205">
    <property type="protein sequence ID" value="KOO23290.1"/>
    <property type="molecule type" value="Genomic_DNA"/>
</dbReference>
<dbReference type="CDD" id="cd00136">
    <property type="entry name" value="PDZ_canonical"/>
    <property type="match status" value="1"/>
</dbReference>
<dbReference type="AlphaFoldDB" id="A0A0M0J9X1"/>
<gene>
    <name evidence="4" type="ORF">Ctob_000605</name>
</gene>
<organism evidence="4 5">
    <name type="scientific">Chrysochromulina tobinii</name>
    <dbReference type="NCBI Taxonomy" id="1460289"/>
    <lineage>
        <taxon>Eukaryota</taxon>
        <taxon>Haptista</taxon>
        <taxon>Haptophyta</taxon>
        <taxon>Prymnesiophyceae</taxon>
        <taxon>Prymnesiales</taxon>
        <taxon>Chrysochromulinaceae</taxon>
        <taxon>Chrysochromulina</taxon>
    </lineage>
</organism>
<dbReference type="GO" id="GO:0072659">
    <property type="term" value="P:protein localization to plasma membrane"/>
    <property type="evidence" value="ECO:0007669"/>
    <property type="project" value="TreeGrafter"/>
</dbReference>
<evidence type="ECO:0000259" key="3">
    <source>
        <dbReference type="PROSITE" id="PS50106"/>
    </source>
</evidence>
<dbReference type="SUPFAM" id="SSF50156">
    <property type="entry name" value="PDZ domain-like"/>
    <property type="match status" value="4"/>
</dbReference>
<dbReference type="InterPro" id="IPR036034">
    <property type="entry name" value="PDZ_sf"/>
</dbReference>
<name>A0A0M0J9X1_9EUKA</name>
<feature type="domain" description="PDZ" evidence="3">
    <location>
        <begin position="482"/>
        <end position="563"/>
    </location>
</feature>
<keyword evidence="5" id="KW-1185">Reference proteome</keyword>
<keyword evidence="1" id="KW-0677">Repeat</keyword>
<comment type="caution">
    <text evidence="4">The sequence shown here is derived from an EMBL/GenBank/DDBJ whole genome shotgun (WGS) entry which is preliminary data.</text>
</comment>
<feature type="region of interest" description="Disordered" evidence="2">
    <location>
        <begin position="313"/>
        <end position="337"/>
    </location>
</feature>
<dbReference type="Pfam" id="PF00595">
    <property type="entry name" value="PDZ"/>
    <property type="match status" value="2"/>
</dbReference>
<dbReference type="SMART" id="SM00726">
    <property type="entry name" value="UIM"/>
    <property type="match status" value="2"/>
</dbReference>
<proteinExistence type="predicted"/>
<dbReference type="SMART" id="SM00228">
    <property type="entry name" value="PDZ"/>
    <property type="match status" value="4"/>
</dbReference>
<reference evidence="5" key="1">
    <citation type="journal article" date="2015" name="PLoS Genet.">
        <title>Genome Sequence and Transcriptome Analyses of Chrysochromulina tobin: Metabolic Tools for Enhanced Algal Fitness in the Prominent Order Prymnesiales (Haptophyceae).</title>
        <authorList>
            <person name="Hovde B.T."/>
            <person name="Deodato C.R."/>
            <person name="Hunsperger H.M."/>
            <person name="Ryken S.A."/>
            <person name="Yost W."/>
            <person name="Jha R.K."/>
            <person name="Patterson J."/>
            <person name="Monnat R.J. Jr."/>
            <person name="Barlow S.B."/>
            <person name="Starkenburg S.R."/>
            <person name="Cattolico R.A."/>
        </authorList>
    </citation>
    <scope>NUCLEOTIDE SEQUENCE</scope>
    <source>
        <strain evidence="5">CCMP291</strain>
    </source>
</reference>
<evidence type="ECO:0000313" key="5">
    <source>
        <dbReference type="Proteomes" id="UP000037460"/>
    </source>
</evidence>
<dbReference type="PANTHER" id="PTHR14191">
    <property type="entry name" value="PDZ DOMAIN CONTAINING PROTEIN"/>
    <property type="match status" value="1"/>
</dbReference>
<evidence type="ECO:0000256" key="2">
    <source>
        <dbReference type="SAM" id="MobiDB-lite"/>
    </source>
</evidence>
<dbReference type="GO" id="GO:0016324">
    <property type="term" value="C:apical plasma membrane"/>
    <property type="evidence" value="ECO:0007669"/>
    <property type="project" value="TreeGrafter"/>
</dbReference>
<evidence type="ECO:0000313" key="4">
    <source>
        <dbReference type="EMBL" id="KOO23290.1"/>
    </source>
</evidence>
<dbReference type="Gene3D" id="6.10.140.100">
    <property type="match status" value="1"/>
</dbReference>
<feature type="domain" description="PDZ" evidence="3">
    <location>
        <begin position="37"/>
        <end position="104"/>
    </location>
</feature>
<dbReference type="InterPro" id="IPR051067">
    <property type="entry name" value="NHER"/>
</dbReference>
<dbReference type="Proteomes" id="UP000037460">
    <property type="component" value="Unassembled WGS sequence"/>
</dbReference>
<dbReference type="InterPro" id="IPR001478">
    <property type="entry name" value="PDZ"/>
</dbReference>
<evidence type="ECO:0000256" key="1">
    <source>
        <dbReference type="ARBA" id="ARBA00022737"/>
    </source>
</evidence>
<dbReference type="PANTHER" id="PTHR14191:SF3">
    <property type="entry name" value="NA(+)_H(+) EXCHANGE REGULATORY COFACTOR-LIKE PROTEIN NRFL-1"/>
    <property type="match status" value="1"/>
</dbReference>
<dbReference type="OrthoDB" id="204604at2759"/>
<protein>
    <recommendedName>
        <fullName evidence="3">PDZ domain-containing protein</fullName>
    </recommendedName>
</protein>
<dbReference type="PROSITE" id="PS50106">
    <property type="entry name" value="PDZ"/>
    <property type="match status" value="2"/>
</dbReference>